<evidence type="ECO:0000313" key="3">
    <source>
        <dbReference type="Proteomes" id="UP001056374"/>
    </source>
</evidence>
<accession>A0ABY4ZJB9</accession>
<dbReference type="RefSeq" id="WP_252555854.1">
    <property type="nucleotide sequence ID" value="NZ_CP099468.1"/>
</dbReference>
<gene>
    <name evidence="2" type="ORF">NFX46_38315</name>
</gene>
<name>A0ABY4ZJB9_9ACTN</name>
<keyword evidence="3" id="KW-1185">Reference proteome</keyword>
<reference evidence="2" key="1">
    <citation type="submission" date="2022-06" db="EMBL/GenBank/DDBJ databases">
        <title>Complete genome sequence of soil microorganisms Streptomyces sp. Qhu-M197 isolated from Alpine meadows habitats on the Tibetan Plateau.</title>
        <authorList>
            <person name="Zhang B."/>
            <person name="Xiang X."/>
            <person name="Fan J."/>
        </authorList>
    </citation>
    <scope>NUCLEOTIDE SEQUENCE</scope>
    <source>
        <strain evidence="2">Qhu-M197</strain>
    </source>
</reference>
<feature type="compositionally biased region" description="Basic and acidic residues" evidence="1">
    <location>
        <begin position="33"/>
        <end position="50"/>
    </location>
</feature>
<organism evidence="2 3">
    <name type="scientific">Streptomyces phaeoluteigriseus</name>
    <dbReference type="NCBI Taxonomy" id="114686"/>
    <lineage>
        <taxon>Bacteria</taxon>
        <taxon>Bacillati</taxon>
        <taxon>Actinomycetota</taxon>
        <taxon>Actinomycetes</taxon>
        <taxon>Kitasatosporales</taxon>
        <taxon>Streptomycetaceae</taxon>
        <taxon>Streptomyces</taxon>
        <taxon>Streptomyces aurantiacus group</taxon>
    </lineage>
</organism>
<evidence type="ECO:0000313" key="2">
    <source>
        <dbReference type="EMBL" id="USQ89091.1"/>
    </source>
</evidence>
<dbReference type="Proteomes" id="UP001056374">
    <property type="component" value="Chromosome"/>
</dbReference>
<feature type="compositionally biased region" description="Basic and acidic residues" evidence="1">
    <location>
        <begin position="1"/>
        <end position="12"/>
    </location>
</feature>
<feature type="region of interest" description="Disordered" evidence="1">
    <location>
        <begin position="1"/>
        <end position="53"/>
    </location>
</feature>
<dbReference type="EMBL" id="CP099468">
    <property type="protein sequence ID" value="USQ89091.1"/>
    <property type="molecule type" value="Genomic_DNA"/>
</dbReference>
<proteinExistence type="predicted"/>
<sequence>MEIRLVKFRQEETLPTDGHSDNNPYSVDDEDATDSRDLPGTDDGMVHREGTAVTVPFQQTVTLRSRLLG</sequence>
<protein>
    <submittedName>
        <fullName evidence="2">Uncharacterized protein</fullName>
    </submittedName>
</protein>
<evidence type="ECO:0000256" key="1">
    <source>
        <dbReference type="SAM" id="MobiDB-lite"/>
    </source>
</evidence>